<evidence type="ECO:0000313" key="2">
    <source>
        <dbReference type="EMBL" id="KKK74577.1"/>
    </source>
</evidence>
<reference evidence="2" key="1">
    <citation type="journal article" date="2015" name="Nature">
        <title>Complex archaea that bridge the gap between prokaryotes and eukaryotes.</title>
        <authorList>
            <person name="Spang A."/>
            <person name="Saw J.H."/>
            <person name="Jorgensen S.L."/>
            <person name="Zaremba-Niedzwiedzka K."/>
            <person name="Martijn J."/>
            <person name="Lind A.E."/>
            <person name="van Eijk R."/>
            <person name="Schleper C."/>
            <person name="Guy L."/>
            <person name="Ettema T.J."/>
        </authorList>
    </citation>
    <scope>NUCLEOTIDE SEQUENCE</scope>
</reference>
<name>A0A0F8XZQ0_9ZZZZ</name>
<dbReference type="AlphaFoldDB" id="A0A0F8XZQ0"/>
<feature type="region of interest" description="Disordered" evidence="1">
    <location>
        <begin position="209"/>
        <end position="233"/>
    </location>
</feature>
<accession>A0A0F8XZQ0</accession>
<comment type="caution">
    <text evidence="2">The sequence shown here is derived from an EMBL/GenBank/DDBJ whole genome shotgun (WGS) entry which is preliminary data.</text>
</comment>
<feature type="non-terminal residue" evidence="2">
    <location>
        <position position="1"/>
    </location>
</feature>
<organism evidence="2">
    <name type="scientific">marine sediment metagenome</name>
    <dbReference type="NCBI Taxonomy" id="412755"/>
    <lineage>
        <taxon>unclassified sequences</taxon>
        <taxon>metagenomes</taxon>
        <taxon>ecological metagenomes</taxon>
    </lineage>
</organism>
<protein>
    <submittedName>
        <fullName evidence="2">Uncharacterized protein</fullName>
    </submittedName>
</protein>
<sequence length="350" mass="38545">AGDHEHTPGAGRAITAADVSLFDESRQRASAVKGRYVPVGTECVTEPFLGCLDMYYPRNAGLSMDMETFPYVRTLTWLPDGQMEIVPLWPFVYHEYGPVAMQGIHPISPWKASQGEDFCTWAEARAFFWGGLMTAMPVPQGAELSTQRVRYLRSLVAARTQFARDFLVYGRMQQPPELLCSTTRIDHGLAEGGWVRKIRIPGTKPDLKAILGLPDGSPEGSTEGSTDENKDSKELSVESWVEGMLALPAAVAKNRALVVPAVMCEAYTFDDRLGLLLVNLRPDADESIELTVDPVGCGLPEGTYRLRQLSVAKEESLGTFENRRQVKLAVTPREVILLEASIIQARSASE</sequence>
<proteinExistence type="predicted"/>
<dbReference type="EMBL" id="LAZR01056253">
    <property type="protein sequence ID" value="KKK74577.1"/>
    <property type="molecule type" value="Genomic_DNA"/>
</dbReference>
<evidence type="ECO:0000256" key="1">
    <source>
        <dbReference type="SAM" id="MobiDB-lite"/>
    </source>
</evidence>
<gene>
    <name evidence="2" type="ORF">LCGC14_2882380</name>
</gene>